<keyword evidence="4" id="KW-1185">Reference proteome</keyword>
<evidence type="ECO:0000256" key="1">
    <source>
        <dbReference type="SAM" id="Phobius"/>
    </source>
</evidence>
<dbReference type="EMBL" id="MBFR01000136">
    <property type="protein sequence ID" value="PVU93171.1"/>
    <property type="molecule type" value="Genomic_DNA"/>
</dbReference>
<evidence type="ECO:0000313" key="4">
    <source>
        <dbReference type="Proteomes" id="UP000245383"/>
    </source>
</evidence>
<dbReference type="PANTHER" id="PTHR39466:SF1">
    <property type="entry name" value="RGS DOMAIN-CONTAINING PROTEIN"/>
    <property type="match status" value="1"/>
</dbReference>
<feature type="domain" description="RGS" evidence="2">
    <location>
        <begin position="224"/>
        <end position="285"/>
    </location>
</feature>
<feature type="transmembrane region" description="Helical" evidence="1">
    <location>
        <begin position="383"/>
        <end position="406"/>
    </location>
</feature>
<dbReference type="AlphaFoldDB" id="A0A2T9YLG5"/>
<dbReference type="InterPro" id="IPR036305">
    <property type="entry name" value="RGS_sf"/>
</dbReference>
<keyword evidence="1" id="KW-1133">Transmembrane helix</keyword>
<dbReference type="Pfam" id="PF00615">
    <property type="entry name" value="RGS"/>
    <property type="match status" value="1"/>
</dbReference>
<dbReference type="SUPFAM" id="SSF48097">
    <property type="entry name" value="Regulator of G-protein signaling, RGS"/>
    <property type="match status" value="1"/>
</dbReference>
<feature type="transmembrane region" description="Helical" evidence="1">
    <location>
        <begin position="328"/>
        <end position="349"/>
    </location>
</feature>
<dbReference type="InterPro" id="IPR016137">
    <property type="entry name" value="RGS"/>
</dbReference>
<dbReference type="OrthoDB" id="5584247at2759"/>
<dbReference type="Gene3D" id="1.10.167.10">
    <property type="entry name" value="Regulator of G-protein Signalling 4, domain 2"/>
    <property type="match status" value="1"/>
</dbReference>
<reference evidence="3 4" key="1">
    <citation type="journal article" date="2018" name="MBio">
        <title>Comparative Genomics Reveals the Core Gene Toolbox for the Fungus-Insect Symbiosis.</title>
        <authorList>
            <person name="Wang Y."/>
            <person name="Stata M."/>
            <person name="Wang W."/>
            <person name="Stajich J.E."/>
            <person name="White M.M."/>
            <person name="Moncalvo J.M."/>
        </authorList>
    </citation>
    <scope>NUCLEOTIDE SEQUENCE [LARGE SCALE GENOMIC DNA]</scope>
    <source>
        <strain evidence="3 4">SWE-8-4</strain>
    </source>
</reference>
<organism evidence="3 4">
    <name type="scientific">Smittium simulii</name>
    <dbReference type="NCBI Taxonomy" id="133385"/>
    <lineage>
        <taxon>Eukaryota</taxon>
        <taxon>Fungi</taxon>
        <taxon>Fungi incertae sedis</taxon>
        <taxon>Zoopagomycota</taxon>
        <taxon>Kickxellomycotina</taxon>
        <taxon>Harpellomycetes</taxon>
        <taxon>Harpellales</taxon>
        <taxon>Legeriomycetaceae</taxon>
        <taxon>Smittium</taxon>
    </lineage>
</organism>
<keyword evidence="1" id="KW-0472">Membrane</keyword>
<protein>
    <recommendedName>
        <fullName evidence="2">RGS domain-containing protein</fullName>
    </recommendedName>
</protein>
<dbReference type="PANTHER" id="PTHR39466">
    <property type="entry name" value="RGS DOMAIN-CONTAINING PROTEIN"/>
    <property type="match status" value="1"/>
</dbReference>
<gene>
    <name evidence="3" type="ORF">BB561_003419</name>
</gene>
<feature type="transmembrane region" description="Helical" evidence="1">
    <location>
        <begin position="299"/>
        <end position="322"/>
    </location>
</feature>
<dbReference type="STRING" id="133385.A0A2T9YLG5"/>
<proteinExistence type="predicted"/>
<keyword evidence="1" id="KW-0812">Transmembrane</keyword>
<comment type="caution">
    <text evidence="3">The sequence shown here is derived from an EMBL/GenBank/DDBJ whole genome shotgun (WGS) entry which is preliminary data.</text>
</comment>
<dbReference type="InterPro" id="IPR044926">
    <property type="entry name" value="RGS_subdomain_2"/>
</dbReference>
<dbReference type="Proteomes" id="UP000245383">
    <property type="component" value="Unassembled WGS sequence"/>
</dbReference>
<sequence>MSLIPLLNTSKSREDDQVLYNHKENLWTPFATLNPPIGLRKDFNSRNAKQYRIIVKKATSLEKCLDLQATYPLCVFGYSLYLEQYEKNPQDLEFILDVCYLEKLAKASIEKKQRKLNKFTRAQQSSLLDDNTDLYSTYGYPDNFIADDLLNTRLINRTKEYNEQRSNAIENRCLSHNICQKYAEKYDSVRVHSRCYEAPTLLNSIYGSVSDNKRSTGLHQFLNYEEIYLKYITQNASNEIFIPDKIRNEARAVRRLARVSKIDLIKPAKNYVMCTMQQETYPRFVLECMRHNITPKRAFFRVCAGLFLLTCGLTTILSLILIGTQPRAWRILSLPGFFCGNLLILEFWYRLDLFYAFFELSGLFSNTQLDKIRDKSVIASHKLLAIKIFVLSIIFSALLLLIFYFIPGANL</sequence>
<accession>A0A2T9YLG5</accession>
<evidence type="ECO:0000313" key="3">
    <source>
        <dbReference type="EMBL" id="PVU93171.1"/>
    </source>
</evidence>
<name>A0A2T9YLG5_9FUNG</name>
<evidence type="ECO:0000259" key="2">
    <source>
        <dbReference type="Pfam" id="PF00615"/>
    </source>
</evidence>